<dbReference type="PANTHER" id="PTHR30294:SF29">
    <property type="entry name" value="MULTIDRUG ABC TRANSPORTER PERMEASE YBHS-RELATED"/>
    <property type="match status" value="1"/>
</dbReference>
<accession>A0ABZ2K101</accession>
<evidence type="ECO:0000259" key="9">
    <source>
        <dbReference type="PROSITE" id="PS51012"/>
    </source>
</evidence>
<dbReference type="PANTHER" id="PTHR30294">
    <property type="entry name" value="MEMBRANE COMPONENT OF ABC TRANSPORTER YHHJ-RELATED"/>
    <property type="match status" value="1"/>
</dbReference>
<dbReference type="Gene3D" id="3.40.1710.10">
    <property type="entry name" value="abc type-2 transporter like domain"/>
    <property type="match status" value="1"/>
</dbReference>
<dbReference type="EMBL" id="CP089982">
    <property type="protein sequence ID" value="WXA92411.1"/>
    <property type="molecule type" value="Genomic_DNA"/>
</dbReference>
<keyword evidence="5 8" id="KW-0812">Transmembrane</keyword>
<feature type="transmembrane region" description="Helical" evidence="8">
    <location>
        <begin position="341"/>
        <end position="361"/>
    </location>
</feature>
<evidence type="ECO:0000256" key="2">
    <source>
        <dbReference type="ARBA" id="ARBA00007783"/>
    </source>
</evidence>
<organism evidence="10 11">
    <name type="scientific">Pendulispora brunnea</name>
    <dbReference type="NCBI Taxonomy" id="2905690"/>
    <lineage>
        <taxon>Bacteria</taxon>
        <taxon>Pseudomonadati</taxon>
        <taxon>Myxococcota</taxon>
        <taxon>Myxococcia</taxon>
        <taxon>Myxococcales</taxon>
        <taxon>Sorangiineae</taxon>
        <taxon>Pendulisporaceae</taxon>
        <taxon>Pendulispora</taxon>
    </lineage>
</organism>
<proteinExistence type="inferred from homology"/>
<comment type="subcellular location">
    <subcellularLocation>
        <location evidence="1">Cell membrane</location>
        <topology evidence="1">Multi-pass membrane protein</topology>
    </subcellularLocation>
</comment>
<feature type="transmembrane region" description="Helical" evidence="8">
    <location>
        <begin position="209"/>
        <end position="233"/>
    </location>
</feature>
<keyword evidence="4" id="KW-1003">Cell membrane</keyword>
<dbReference type="Proteomes" id="UP001379533">
    <property type="component" value="Chromosome"/>
</dbReference>
<keyword evidence="3" id="KW-0813">Transport</keyword>
<keyword evidence="7 8" id="KW-0472">Membrane</keyword>
<dbReference type="InterPro" id="IPR051449">
    <property type="entry name" value="ABC-2_transporter_component"/>
</dbReference>
<dbReference type="RefSeq" id="WP_394843014.1">
    <property type="nucleotide sequence ID" value="NZ_CP089982.1"/>
</dbReference>
<dbReference type="PROSITE" id="PS51012">
    <property type="entry name" value="ABC_TM2"/>
    <property type="match status" value="1"/>
</dbReference>
<evidence type="ECO:0000256" key="3">
    <source>
        <dbReference type="ARBA" id="ARBA00022448"/>
    </source>
</evidence>
<keyword evidence="11" id="KW-1185">Reference proteome</keyword>
<feature type="transmembrane region" description="Helical" evidence="8">
    <location>
        <begin position="253"/>
        <end position="277"/>
    </location>
</feature>
<evidence type="ECO:0000313" key="10">
    <source>
        <dbReference type="EMBL" id="WXA92411.1"/>
    </source>
</evidence>
<evidence type="ECO:0000256" key="5">
    <source>
        <dbReference type="ARBA" id="ARBA00022692"/>
    </source>
</evidence>
<feature type="transmembrane region" description="Helical" evidence="8">
    <location>
        <begin position="175"/>
        <end position="197"/>
    </location>
</feature>
<keyword evidence="6 8" id="KW-1133">Transmembrane helix</keyword>
<evidence type="ECO:0000313" key="11">
    <source>
        <dbReference type="Proteomes" id="UP001379533"/>
    </source>
</evidence>
<protein>
    <submittedName>
        <fullName evidence="10">ABC transporter permease</fullName>
    </submittedName>
</protein>
<evidence type="ECO:0000256" key="1">
    <source>
        <dbReference type="ARBA" id="ARBA00004651"/>
    </source>
</evidence>
<sequence>MISPYTLVALIKKEFIQVFRDKRMLAVLLVVPVLQVTVFGYAANMELTRVTGVVVDESHSRESTDFTEALGAEGTFHLRRVPAMGDAERALRDGEASMVLVIPREFSRKLGRSGESARVQALVDGSDPSQAQSAMSALEQFVALRASQERTALSGPAVVLEPRFFFNPGLKSRLFMVPGTAAAVLVIVTSIVTAMGLTREREVGTMEQLLVTPMSSVTLMVGKTIPYAMFGLVDEMLILLAGNALFDVPLRGVGLVFLATTVYLVATLGIGLFIATIARTQQQALMGGFFFLLPAILLSGFLTSVDAMPGWIKPITWINPVKYFVDICRSVLLRRASLGDVLGALTSLAFLGVALLAGASWRFRKQIG</sequence>
<feature type="transmembrane region" description="Helical" evidence="8">
    <location>
        <begin position="284"/>
        <end position="302"/>
    </location>
</feature>
<evidence type="ECO:0000256" key="8">
    <source>
        <dbReference type="SAM" id="Phobius"/>
    </source>
</evidence>
<dbReference type="Pfam" id="PF12698">
    <property type="entry name" value="ABC2_membrane_3"/>
    <property type="match status" value="1"/>
</dbReference>
<comment type="similarity">
    <text evidence="2">Belongs to the ABC-2 integral membrane protein family.</text>
</comment>
<evidence type="ECO:0000256" key="4">
    <source>
        <dbReference type="ARBA" id="ARBA00022475"/>
    </source>
</evidence>
<evidence type="ECO:0000256" key="7">
    <source>
        <dbReference type="ARBA" id="ARBA00023136"/>
    </source>
</evidence>
<feature type="domain" description="ABC transmembrane type-2" evidence="9">
    <location>
        <begin position="128"/>
        <end position="366"/>
    </location>
</feature>
<name>A0ABZ2K101_9BACT</name>
<gene>
    <name evidence="10" type="ORF">LZC95_38915</name>
</gene>
<dbReference type="InterPro" id="IPR047817">
    <property type="entry name" value="ABC2_TM_bact-type"/>
</dbReference>
<reference evidence="10 11" key="1">
    <citation type="submission" date="2021-12" db="EMBL/GenBank/DDBJ databases">
        <title>Discovery of the Pendulisporaceae a myxobacterial family with distinct sporulation behavior and unique specialized metabolism.</title>
        <authorList>
            <person name="Garcia R."/>
            <person name="Popoff A."/>
            <person name="Bader C.D."/>
            <person name="Loehr J."/>
            <person name="Walesch S."/>
            <person name="Walt C."/>
            <person name="Boldt J."/>
            <person name="Bunk B."/>
            <person name="Haeckl F.J.F.P.J."/>
            <person name="Gunesch A.P."/>
            <person name="Birkelbach J."/>
            <person name="Nuebel U."/>
            <person name="Pietschmann T."/>
            <person name="Bach T."/>
            <person name="Mueller R."/>
        </authorList>
    </citation>
    <scope>NUCLEOTIDE SEQUENCE [LARGE SCALE GENOMIC DNA]</scope>
    <source>
        <strain evidence="10 11">MSr12523</strain>
    </source>
</reference>
<evidence type="ECO:0000256" key="6">
    <source>
        <dbReference type="ARBA" id="ARBA00022989"/>
    </source>
</evidence>
<dbReference type="InterPro" id="IPR013525">
    <property type="entry name" value="ABC2_TM"/>
</dbReference>